<proteinExistence type="inferred from homology"/>
<keyword evidence="3" id="KW-0699">rRNA-binding</keyword>
<dbReference type="CDD" id="cd16263">
    <property type="entry name" value="BipA_III"/>
    <property type="match status" value="1"/>
</dbReference>
<dbReference type="Pfam" id="PF03144">
    <property type="entry name" value="GTP_EFTU_D2"/>
    <property type="match status" value="1"/>
</dbReference>
<evidence type="ECO:0000313" key="5">
    <source>
        <dbReference type="EMBL" id="BBO31279.1"/>
    </source>
</evidence>
<dbReference type="InterPro" id="IPR035651">
    <property type="entry name" value="BipA_V"/>
</dbReference>
<accession>A0A5K7XE34</accession>
<sequence>MARSRIVVPPSHLRNVAIIAHVDHGKTTLVDKMVYQSGLYRNEELDKLAGGQHGLIMDSNDLERERGITILAKNCAVAYTAADGETYRINLIDTPGHADFGGEVERVLNMASGTLLVVDAYEGPMPQTRFVLQKSLERGLKPIVVVNKVDRPDSRPHEVVSEVFDLLVDLDAPDDVLDFQVIFASARDGWATADLDNKNSNLIPLFESIIGHVPPPDKENRSGEPLQFQVTSLDYSEFVGRIAIGRVHAGVISKRQRVAVIDHLGEVTRKNVVQLLAFEGLERVEVDEVAAGDLCAVVGMEPIEIGDTIADADQPHAMSHTKVDEPTLHMMFRVNDGPFSGRDGKFLTSRQIGERLEKELRSNVALRVAPGPTQEQFRVSGRGMMHLGILIENMRREGFELCVGKPQVIYREIDGVKCEPIEQLVVDCPDDCQSAVMALLGDRRAEMVKMGHRSSTSGFIHMEFRIPARSLMGLRSRMLNATKGQAIMHHTLLGYEPMKGELPKRQLGVLISNESGSATAYSLDALYDRGIFFVRPGEDCYLGQIVGENCRAGDLVVNVVRGKQLTNVRASGKDDNAKVRPVREMSLEACLEYIEDDELVEITPKNIRMRKTMLNENDRKRESRKAAALEV</sequence>
<dbReference type="InterPro" id="IPR042116">
    <property type="entry name" value="TypA/BipA_C"/>
</dbReference>
<organism evidence="5 6">
    <name type="scientific">Lacipirellula parvula</name>
    <dbReference type="NCBI Taxonomy" id="2650471"/>
    <lineage>
        <taxon>Bacteria</taxon>
        <taxon>Pseudomonadati</taxon>
        <taxon>Planctomycetota</taxon>
        <taxon>Planctomycetia</taxon>
        <taxon>Pirellulales</taxon>
        <taxon>Lacipirellulaceae</taxon>
        <taxon>Lacipirellula</taxon>
    </lineage>
</organism>
<reference evidence="6" key="1">
    <citation type="submission" date="2019-10" db="EMBL/GenBank/DDBJ databases">
        <title>Lacipirellula parvula gen. nov., sp. nov., representing a lineage of planctomycetes widespread in freshwater anoxic habitats, and description of the family Lacipirellulaceae.</title>
        <authorList>
            <person name="Dedysh S.N."/>
            <person name="Kulichevskaya I.S."/>
            <person name="Beletsky A.V."/>
            <person name="Rakitin A.L."/>
            <person name="Mardanov A.V."/>
            <person name="Ivanova A.A."/>
            <person name="Saltykova V.X."/>
            <person name="Rijpstra W.I.C."/>
            <person name="Sinninghe Damste J.S."/>
            <person name="Ravin N.V."/>
        </authorList>
    </citation>
    <scope>NUCLEOTIDE SEQUENCE [LARGE SCALE GENOMIC DNA]</scope>
    <source>
        <strain evidence="6">PX69</strain>
    </source>
</reference>
<dbReference type="InterPro" id="IPR005225">
    <property type="entry name" value="Small_GTP-bd"/>
</dbReference>
<dbReference type="InterPro" id="IPR006298">
    <property type="entry name" value="BipA"/>
</dbReference>
<feature type="binding site" evidence="3">
    <location>
        <begin position="23"/>
        <end position="28"/>
    </location>
    <ligand>
        <name>GTP</name>
        <dbReference type="ChEBI" id="CHEBI:37565"/>
    </ligand>
</feature>
<dbReference type="GO" id="GO:0005829">
    <property type="term" value="C:cytosol"/>
    <property type="evidence" value="ECO:0007669"/>
    <property type="project" value="TreeGrafter"/>
</dbReference>
<dbReference type="GO" id="GO:0043022">
    <property type="term" value="F:ribosome binding"/>
    <property type="evidence" value="ECO:0007669"/>
    <property type="project" value="UniProtKB-UniRule"/>
</dbReference>
<dbReference type="SUPFAM" id="SSF52540">
    <property type="entry name" value="P-loop containing nucleoside triphosphate hydrolases"/>
    <property type="match status" value="1"/>
</dbReference>
<comment type="similarity">
    <text evidence="3">Belongs to the TRAFAC class translation factor GTPase superfamily. Classic translation factor GTPase family. BipA subfamily.</text>
</comment>
<dbReference type="EC" id="3.6.5.-" evidence="3"/>
<keyword evidence="3" id="KW-0547">Nucleotide-binding</keyword>
<gene>
    <name evidence="3" type="primary">bipA</name>
    <name evidence="5" type="ORF">PLANPX_0891</name>
</gene>
<dbReference type="EMBL" id="AP021861">
    <property type="protein sequence ID" value="BBO31279.1"/>
    <property type="molecule type" value="Genomic_DNA"/>
</dbReference>
<dbReference type="NCBIfam" id="TIGR00231">
    <property type="entry name" value="small_GTP"/>
    <property type="match status" value="1"/>
</dbReference>
<evidence type="ECO:0000256" key="1">
    <source>
        <dbReference type="ARBA" id="ARBA00023134"/>
    </source>
</evidence>
<comment type="function">
    <text evidence="3">A 50S ribosomal subunit assembly protein with GTPase activity, required for 50S subunit assembly at low temperatures, may also play a role in translation. Binds GTP and analogs. Binds the 70S ribosome between the 30S and 50S subunits, in a similar position as ribosome-bound EF-G; it contacts a number of ribosomal proteins, both rRNAs and the A-site tRNA.</text>
</comment>
<evidence type="ECO:0000313" key="6">
    <source>
        <dbReference type="Proteomes" id="UP000326837"/>
    </source>
</evidence>
<dbReference type="InterPro" id="IPR027417">
    <property type="entry name" value="P-loop_NTPase"/>
</dbReference>
<dbReference type="PANTHER" id="PTHR42908">
    <property type="entry name" value="TRANSLATION ELONGATION FACTOR-RELATED"/>
    <property type="match status" value="1"/>
</dbReference>
<dbReference type="GO" id="GO:0019843">
    <property type="term" value="F:rRNA binding"/>
    <property type="evidence" value="ECO:0007669"/>
    <property type="project" value="UniProtKB-KW"/>
</dbReference>
<dbReference type="GO" id="GO:0010467">
    <property type="term" value="P:gene expression"/>
    <property type="evidence" value="ECO:0007669"/>
    <property type="project" value="UniProtKB-ARBA"/>
</dbReference>
<name>A0A5K7XE34_9BACT</name>
<dbReference type="InterPro" id="IPR009000">
    <property type="entry name" value="Transl_B-barrel_sf"/>
</dbReference>
<keyword evidence="1 3" id="KW-0342">GTP-binding</keyword>
<dbReference type="Gene3D" id="3.30.70.870">
    <property type="entry name" value="Elongation Factor G (Translational Gtpase), domain 3"/>
    <property type="match status" value="1"/>
</dbReference>
<dbReference type="GO" id="GO:0003924">
    <property type="term" value="F:GTPase activity"/>
    <property type="evidence" value="ECO:0007669"/>
    <property type="project" value="UniProtKB-UniRule"/>
</dbReference>
<keyword evidence="3" id="KW-0820">tRNA-binding</keyword>
<dbReference type="InterPro" id="IPR047042">
    <property type="entry name" value="BipA_II"/>
</dbReference>
<dbReference type="PROSITE" id="PS51722">
    <property type="entry name" value="G_TR_2"/>
    <property type="match status" value="1"/>
</dbReference>
<dbReference type="Pfam" id="PF00679">
    <property type="entry name" value="EFG_C"/>
    <property type="match status" value="1"/>
</dbReference>
<dbReference type="InterPro" id="IPR047043">
    <property type="entry name" value="BipA_III"/>
</dbReference>
<dbReference type="GO" id="GO:0000049">
    <property type="term" value="F:tRNA binding"/>
    <property type="evidence" value="ECO:0007669"/>
    <property type="project" value="UniProtKB-KW"/>
</dbReference>
<keyword evidence="3" id="KW-0963">Cytoplasm</keyword>
<dbReference type="PRINTS" id="PR00315">
    <property type="entry name" value="ELONGATNFCT"/>
</dbReference>
<dbReference type="AlphaFoldDB" id="A0A5K7XE34"/>
<dbReference type="Pfam" id="PF21018">
    <property type="entry name" value="BipA_C"/>
    <property type="match status" value="1"/>
</dbReference>
<dbReference type="FunFam" id="3.40.50.300:FF:000055">
    <property type="entry name" value="GTP-binding protein TypA"/>
    <property type="match status" value="1"/>
</dbReference>
<dbReference type="InterPro" id="IPR048876">
    <property type="entry name" value="BipA_C"/>
</dbReference>
<dbReference type="Pfam" id="PF00009">
    <property type="entry name" value="GTP_EFTU"/>
    <property type="match status" value="1"/>
</dbReference>
<dbReference type="CDD" id="cd03691">
    <property type="entry name" value="BipA_TypA_II"/>
    <property type="match status" value="1"/>
</dbReference>
<dbReference type="Gene3D" id="2.40.50.250">
    <property type="entry name" value="bipa protein"/>
    <property type="match status" value="1"/>
</dbReference>
<dbReference type="GO" id="GO:0009409">
    <property type="term" value="P:response to cold"/>
    <property type="evidence" value="ECO:0007669"/>
    <property type="project" value="UniProtKB-ARBA"/>
</dbReference>
<dbReference type="Gene3D" id="3.40.50.300">
    <property type="entry name" value="P-loop containing nucleotide triphosphate hydrolases"/>
    <property type="match status" value="1"/>
</dbReference>
<dbReference type="Gene3D" id="2.40.30.10">
    <property type="entry name" value="Translation factors"/>
    <property type="match status" value="1"/>
</dbReference>
<dbReference type="FunFam" id="2.40.30.10:FF:000016">
    <property type="entry name" value="GTP-binding protein TypA"/>
    <property type="match status" value="1"/>
</dbReference>
<comment type="catalytic activity">
    <reaction evidence="2 3">
        <text>GTP + H2O = GDP + phosphate + H(+)</text>
        <dbReference type="Rhea" id="RHEA:19669"/>
        <dbReference type="ChEBI" id="CHEBI:15377"/>
        <dbReference type="ChEBI" id="CHEBI:15378"/>
        <dbReference type="ChEBI" id="CHEBI:37565"/>
        <dbReference type="ChEBI" id="CHEBI:43474"/>
        <dbReference type="ChEBI" id="CHEBI:58189"/>
    </reaction>
</comment>
<keyword evidence="3" id="KW-0378">Hydrolase</keyword>
<comment type="subcellular location">
    <subcellularLocation>
        <location evidence="3">Cytoplasm</location>
    </subcellularLocation>
    <text evidence="3">Binds to ribosomes.</text>
</comment>
<evidence type="ECO:0000256" key="3">
    <source>
        <dbReference type="HAMAP-Rule" id="MF_00849"/>
    </source>
</evidence>
<dbReference type="HAMAP" id="MF_00849">
    <property type="entry name" value="BipA"/>
    <property type="match status" value="1"/>
</dbReference>
<dbReference type="PANTHER" id="PTHR42908:SF8">
    <property type="entry name" value="TR-TYPE G DOMAIN-CONTAINING PROTEIN"/>
    <property type="match status" value="1"/>
</dbReference>
<evidence type="ECO:0000256" key="2">
    <source>
        <dbReference type="ARBA" id="ARBA00048548"/>
    </source>
</evidence>
<feature type="binding site" evidence="3">
    <location>
        <begin position="147"/>
        <end position="150"/>
    </location>
    <ligand>
        <name>GTP</name>
        <dbReference type="ChEBI" id="CHEBI:37565"/>
    </ligand>
</feature>
<comment type="subunit">
    <text evidence="3">Monomer.</text>
</comment>
<keyword evidence="3" id="KW-0690">Ribosome biogenesis</keyword>
<keyword evidence="6" id="KW-1185">Reference proteome</keyword>
<keyword evidence="3" id="KW-0694">RNA-binding</keyword>
<dbReference type="Proteomes" id="UP000326837">
    <property type="component" value="Chromosome"/>
</dbReference>
<evidence type="ECO:0000259" key="4">
    <source>
        <dbReference type="PROSITE" id="PS51722"/>
    </source>
</evidence>
<feature type="domain" description="Tr-type G" evidence="4">
    <location>
        <begin position="11"/>
        <end position="217"/>
    </location>
</feature>
<dbReference type="InterPro" id="IPR047041">
    <property type="entry name" value="BipA_GTP-bd_dom"/>
</dbReference>
<dbReference type="RefSeq" id="WP_152097447.1">
    <property type="nucleotide sequence ID" value="NZ_AP021861.1"/>
</dbReference>
<dbReference type="GO" id="GO:1990904">
    <property type="term" value="C:ribonucleoprotein complex"/>
    <property type="evidence" value="ECO:0007669"/>
    <property type="project" value="TreeGrafter"/>
</dbReference>
<dbReference type="Gene3D" id="3.30.70.240">
    <property type="match status" value="1"/>
</dbReference>
<dbReference type="InterPro" id="IPR000640">
    <property type="entry name" value="EFG_V-like"/>
</dbReference>
<dbReference type="CDD" id="cd03710">
    <property type="entry name" value="BipA_TypA_C"/>
    <property type="match status" value="1"/>
</dbReference>
<dbReference type="GO" id="GO:0000027">
    <property type="term" value="P:ribosomal large subunit assembly"/>
    <property type="evidence" value="ECO:0007669"/>
    <property type="project" value="UniProtKB-UniRule"/>
</dbReference>
<dbReference type="InterPro" id="IPR035647">
    <property type="entry name" value="EFG_III/V"/>
</dbReference>
<dbReference type="GO" id="GO:0005525">
    <property type="term" value="F:GTP binding"/>
    <property type="evidence" value="ECO:0007669"/>
    <property type="project" value="UniProtKB-UniRule"/>
</dbReference>
<dbReference type="KEGG" id="lpav:PLANPX_0891"/>
<protein>
    <recommendedName>
        <fullName evidence="3">Large ribosomal subunit assembly factor BipA</fullName>
        <ecNumber evidence="3">3.6.5.-</ecNumber>
    </recommendedName>
    <alternativeName>
        <fullName evidence="3">GTP-binding protein BipA</fullName>
    </alternativeName>
</protein>
<dbReference type="InterPro" id="IPR004161">
    <property type="entry name" value="EFTu-like_2"/>
</dbReference>
<dbReference type="CDD" id="cd01891">
    <property type="entry name" value="TypA_BipA"/>
    <property type="match status" value="1"/>
</dbReference>
<dbReference type="FunFam" id="2.40.50.250:FF:000001">
    <property type="entry name" value="GTP-binding protein TypA"/>
    <property type="match status" value="1"/>
</dbReference>
<dbReference type="SUPFAM" id="SSF50447">
    <property type="entry name" value="Translation proteins"/>
    <property type="match status" value="1"/>
</dbReference>
<dbReference type="FunFam" id="3.30.70.870:FF:000003">
    <property type="entry name" value="GTP-binding protein TypA"/>
    <property type="match status" value="1"/>
</dbReference>
<dbReference type="SUPFAM" id="SSF54980">
    <property type="entry name" value="EF-G C-terminal domain-like"/>
    <property type="match status" value="2"/>
</dbReference>
<dbReference type="InterPro" id="IPR000795">
    <property type="entry name" value="T_Tr_GTP-bd_dom"/>
</dbReference>
<dbReference type="NCBIfam" id="TIGR01394">
    <property type="entry name" value="TypA_BipA"/>
    <property type="match status" value="1"/>
</dbReference>
<dbReference type="FunFam" id="3.30.70.240:FF:000002">
    <property type="entry name" value="GTP-binding protein TypA"/>
    <property type="match status" value="1"/>
</dbReference>